<keyword evidence="12" id="KW-0732">Signal</keyword>
<evidence type="ECO:0000256" key="5">
    <source>
        <dbReference type="ARBA" id="ARBA00022723"/>
    </source>
</evidence>
<dbReference type="EC" id="2.7.1.180" evidence="1 10"/>
<feature type="binding site" evidence="11">
    <location>
        <position position="292"/>
    </location>
    <ligand>
        <name>Mg(2+)</name>
        <dbReference type="ChEBI" id="CHEBI:18420"/>
    </ligand>
</feature>
<dbReference type="InterPro" id="IPR024932">
    <property type="entry name" value="ApbE"/>
</dbReference>
<dbReference type="EMBL" id="VLKT01000009">
    <property type="protein sequence ID" value="TWI39581.1"/>
    <property type="molecule type" value="Genomic_DNA"/>
</dbReference>
<feature type="chain" id="PRO_5039896650" description="FAD:protein FMN transferase" evidence="12">
    <location>
        <begin position="28"/>
        <end position="335"/>
    </location>
</feature>
<dbReference type="PANTHER" id="PTHR30040:SF2">
    <property type="entry name" value="FAD:PROTEIN FMN TRANSFERASE"/>
    <property type="match status" value="1"/>
</dbReference>
<evidence type="ECO:0000256" key="10">
    <source>
        <dbReference type="PIRNR" id="PIRNR006268"/>
    </source>
</evidence>
<evidence type="ECO:0000256" key="6">
    <source>
        <dbReference type="ARBA" id="ARBA00022827"/>
    </source>
</evidence>
<feature type="signal peptide" evidence="12">
    <location>
        <begin position="1"/>
        <end position="27"/>
    </location>
</feature>
<accession>A0A562P5D7</accession>
<keyword evidence="7 10" id="KW-0460">Magnesium</keyword>
<dbReference type="InterPro" id="IPR006311">
    <property type="entry name" value="TAT_signal"/>
</dbReference>
<name>A0A562P5D7_9HYPH</name>
<sequence length="335" mass="35704">MAHKLSRRRFISITASAAGLGLLPAGAATKGGVQTVTWEGQALGASASLTIYHHDRATAELLVKQAVVEVARLERIFSLYRADSALSELNRMGALATPPPELVALLEKSRVVWELSGGAFDPTVQPLWTLLASHFGGTNPDPAGPSEAQLREFLDLVGFGNVLFSEDRIAFARRGMALTLNGIAQGFITDRIVDMLRRGGVTKSLVDMGEIRAIGSRPDGGPWKVGVERAPGEAGLFAILEIEDNAVATSSPDGFRFNDTSRFSHLIDPRSGLGASLYRGVTVLAPDATTADAFSTAFSLLQPDAVRRIVAEWPGLRARLLENSASGQLVEFGRG</sequence>
<proteinExistence type="inferred from homology"/>
<comment type="caution">
    <text evidence="13">The sequence shown here is derived from an EMBL/GenBank/DDBJ whole genome shotgun (WGS) entry which is preliminary data.</text>
</comment>
<evidence type="ECO:0000256" key="8">
    <source>
        <dbReference type="ARBA" id="ARBA00031306"/>
    </source>
</evidence>
<dbReference type="Gene3D" id="3.10.520.10">
    <property type="entry name" value="ApbE-like domains"/>
    <property type="match status" value="1"/>
</dbReference>
<evidence type="ECO:0000256" key="4">
    <source>
        <dbReference type="ARBA" id="ARBA00022679"/>
    </source>
</evidence>
<evidence type="ECO:0000256" key="2">
    <source>
        <dbReference type="ARBA" id="ARBA00016337"/>
    </source>
</evidence>
<evidence type="ECO:0000256" key="12">
    <source>
        <dbReference type="SAM" id="SignalP"/>
    </source>
</evidence>
<evidence type="ECO:0000256" key="1">
    <source>
        <dbReference type="ARBA" id="ARBA00011955"/>
    </source>
</evidence>
<evidence type="ECO:0000313" key="13">
    <source>
        <dbReference type="EMBL" id="TWI39581.1"/>
    </source>
</evidence>
<keyword evidence="3 10" id="KW-0285">Flavoprotein</keyword>
<evidence type="ECO:0000256" key="3">
    <source>
        <dbReference type="ARBA" id="ARBA00022630"/>
    </source>
</evidence>
<keyword evidence="14" id="KW-1185">Reference proteome</keyword>
<dbReference type="PIRSF" id="PIRSF006268">
    <property type="entry name" value="ApbE"/>
    <property type="match status" value="1"/>
</dbReference>
<dbReference type="OrthoDB" id="9778595at2"/>
<keyword evidence="6 10" id="KW-0274">FAD</keyword>
<feature type="binding site" evidence="11">
    <location>
        <position position="296"/>
    </location>
    <ligand>
        <name>Mg(2+)</name>
        <dbReference type="ChEBI" id="CHEBI:18420"/>
    </ligand>
</feature>
<dbReference type="GO" id="GO:0016740">
    <property type="term" value="F:transferase activity"/>
    <property type="evidence" value="ECO:0007669"/>
    <property type="project" value="UniProtKB-UniRule"/>
</dbReference>
<dbReference type="GO" id="GO:0046872">
    <property type="term" value="F:metal ion binding"/>
    <property type="evidence" value="ECO:0007669"/>
    <property type="project" value="UniProtKB-UniRule"/>
</dbReference>
<evidence type="ECO:0000313" key="14">
    <source>
        <dbReference type="Proteomes" id="UP000317122"/>
    </source>
</evidence>
<dbReference type="AlphaFoldDB" id="A0A562P5D7"/>
<comment type="similarity">
    <text evidence="10">Belongs to the ApbE family.</text>
</comment>
<keyword evidence="5 10" id="KW-0479">Metal-binding</keyword>
<dbReference type="Proteomes" id="UP000317122">
    <property type="component" value="Unassembled WGS sequence"/>
</dbReference>
<organism evidence="13 14">
    <name type="scientific">Mesorhizobium tianshanense</name>
    <dbReference type="NCBI Taxonomy" id="39844"/>
    <lineage>
        <taxon>Bacteria</taxon>
        <taxon>Pseudomonadati</taxon>
        <taxon>Pseudomonadota</taxon>
        <taxon>Alphaproteobacteria</taxon>
        <taxon>Hyphomicrobiales</taxon>
        <taxon>Phyllobacteriaceae</taxon>
        <taxon>Mesorhizobium</taxon>
    </lineage>
</organism>
<comment type="catalytic activity">
    <reaction evidence="9 10">
        <text>L-threonyl-[protein] + FAD = FMN-L-threonyl-[protein] + AMP + H(+)</text>
        <dbReference type="Rhea" id="RHEA:36847"/>
        <dbReference type="Rhea" id="RHEA-COMP:11060"/>
        <dbReference type="Rhea" id="RHEA-COMP:11061"/>
        <dbReference type="ChEBI" id="CHEBI:15378"/>
        <dbReference type="ChEBI" id="CHEBI:30013"/>
        <dbReference type="ChEBI" id="CHEBI:57692"/>
        <dbReference type="ChEBI" id="CHEBI:74257"/>
        <dbReference type="ChEBI" id="CHEBI:456215"/>
        <dbReference type="EC" id="2.7.1.180"/>
    </reaction>
</comment>
<dbReference type="Pfam" id="PF02424">
    <property type="entry name" value="ApbE"/>
    <property type="match status" value="1"/>
</dbReference>
<feature type="binding site" evidence="11">
    <location>
        <position position="182"/>
    </location>
    <ligand>
        <name>Mg(2+)</name>
        <dbReference type="ChEBI" id="CHEBI:18420"/>
    </ligand>
</feature>
<keyword evidence="4 10" id="KW-0808">Transferase</keyword>
<gene>
    <name evidence="13" type="ORF">IQ26_01811</name>
</gene>
<dbReference type="PANTHER" id="PTHR30040">
    <property type="entry name" value="THIAMINE BIOSYNTHESIS LIPOPROTEIN APBE"/>
    <property type="match status" value="1"/>
</dbReference>
<protein>
    <recommendedName>
        <fullName evidence="2 10">FAD:protein FMN transferase</fullName>
        <ecNumber evidence="1 10">2.7.1.180</ecNumber>
    </recommendedName>
    <alternativeName>
        <fullName evidence="8 10">Flavin transferase</fullName>
    </alternativeName>
</protein>
<comment type="cofactor">
    <cofactor evidence="11">
        <name>Mg(2+)</name>
        <dbReference type="ChEBI" id="CHEBI:18420"/>
    </cofactor>
    <cofactor evidence="11">
        <name>Mn(2+)</name>
        <dbReference type="ChEBI" id="CHEBI:29035"/>
    </cofactor>
    <text evidence="11">Magnesium. Can also use manganese.</text>
</comment>
<evidence type="ECO:0000256" key="9">
    <source>
        <dbReference type="ARBA" id="ARBA00048540"/>
    </source>
</evidence>
<dbReference type="PROSITE" id="PS51318">
    <property type="entry name" value="TAT"/>
    <property type="match status" value="1"/>
</dbReference>
<dbReference type="SUPFAM" id="SSF143631">
    <property type="entry name" value="ApbE-like"/>
    <property type="match status" value="1"/>
</dbReference>
<evidence type="ECO:0000256" key="11">
    <source>
        <dbReference type="PIRSR" id="PIRSR006268-2"/>
    </source>
</evidence>
<evidence type="ECO:0000256" key="7">
    <source>
        <dbReference type="ARBA" id="ARBA00022842"/>
    </source>
</evidence>
<keyword evidence="13" id="KW-0449">Lipoprotein</keyword>
<reference evidence="13 14" key="1">
    <citation type="journal article" date="2015" name="Stand. Genomic Sci.">
        <title>Genomic Encyclopedia of Bacterial and Archaeal Type Strains, Phase III: the genomes of soil and plant-associated and newly described type strains.</title>
        <authorList>
            <person name="Whitman W.B."/>
            <person name="Woyke T."/>
            <person name="Klenk H.P."/>
            <person name="Zhou Y."/>
            <person name="Lilburn T.G."/>
            <person name="Beck B.J."/>
            <person name="De Vos P."/>
            <person name="Vandamme P."/>
            <person name="Eisen J.A."/>
            <person name="Garrity G."/>
            <person name="Hugenholtz P."/>
            <person name="Kyrpides N.C."/>
        </authorList>
    </citation>
    <scope>NUCLEOTIDE SEQUENCE [LARGE SCALE GENOMIC DNA]</scope>
    <source>
        <strain evidence="13 14">CGMCC 1.2546</strain>
    </source>
</reference>
<dbReference type="InterPro" id="IPR003374">
    <property type="entry name" value="ApbE-like_sf"/>
</dbReference>